<keyword evidence="5" id="KW-1185">Reference proteome</keyword>
<dbReference type="SMART" id="SM00320">
    <property type="entry name" value="WD40"/>
    <property type="match status" value="4"/>
</dbReference>
<dbReference type="Gene3D" id="2.130.10.10">
    <property type="entry name" value="YVTN repeat-like/Quinoprotein amine dehydrogenase"/>
    <property type="match status" value="3"/>
</dbReference>
<evidence type="ECO:0000256" key="1">
    <source>
        <dbReference type="ARBA" id="ARBA00022574"/>
    </source>
</evidence>
<evidence type="ECO:0000256" key="3">
    <source>
        <dbReference type="PROSITE-ProRule" id="PRU00221"/>
    </source>
</evidence>
<dbReference type="InterPro" id="IPR015943">
    <property type="entry name" value="WD40/YVTN_repeat-like_dom_sf"/>
</dbReference>
<dbReference type="Pfam" id="PF00400">
    <property type="entry name" value="WD40"/>
    <property type="match status" value="1"/>
</dbReference>
<gene>
    <name evidence="4" type="ORF">BZB76_6683</name>
</gene>
<dbReference type="PANTHER" id="PTHR19848:SF7">
    <property type="entry name" value="F-BOX AND WD-40 DOMAIN PROTEIN 7"/>
    <property type="match status" value="1"/>
</dbReference>
<dbReference type="InterPro" id="IPR001680">
    <property type="entry name" value="WD40_rpt"/>
</dbReference>
<dbReference type="OrthoDB" id="218695at2"/>
<dbReference type="InterPro" id="IPR036322">
    <property type="entry name" value="WD40_repeat_dom_sf"/>
</dbReference>
<proteinExistence type="predicted"/>
<dbReference type="EMBL" id="RBWU01000008">
    <property type="protein sequence ID" value="RKS68418.1"/>
    <property type="molecule type" value="Genomic_DNA"/>
</dbReference>
<organism evidence="4 5">
    <name type="scientific">Actinomadura pelletieri DSM 43383</name>
    <dbReference type="NCBI Taxonomy" id="1120940"/>
    <lineage>
        <taxon>Bacteria</taxon>
        <taxon>Bacillati</taxon>
        <taxon>Actinomycetota</taxon>
        <taxon>Actinomycetes</taxon>
        <taxon>Streptosporangiales</taxon>
        <taxon>Thermomonosporaceae</taxon>
        <taxon>Actinomadura</taxon>
    </lineage>
</organism>
<dbReference type="PROSITE" id="PS50082">
    <property type="entry name" value="WD_REPEATS_2"/>
    <property type="match status" value="1"/>
</dbReference>
<evidence type="ECO:0000256" key="2">
    <source>
        <dbReference type="ARBA" id="ARBA00022737"/>
    </source>
</evidence>
<dbReference type="SUPFAM" id="SSF101898">
    <property type="entry name" value="NHL repeat"/>
    <property type="match status" value="1"/>
</dbReference>
<protein>
    <submittedName>
        <fullName evidence="4">WD40 repeat protein</fullName>
    </submittedName>
</protein>
<keyword evidence="1 3" id="KW-0853">WD repeat</keyword>
<dbReference type="PANTHER" id="PTHR19848">
    <property type="entry name" value="WD40 REPEAT PROTEIN"/>
    <property type="match status" value="1"/>
</dbReference>
<evidence type="ECO:0000313" key="4">
    <source>
        <dbReference type="EMBL" id="RKS68418.1"/>
    </source>
</evidence>
<accession>A0A495QA77</accession>
<dbReference type="AlphaFoldDB" id="A0A495QA77"/>
<sequence>MLWRAAWASGTDLDPRLLLKLHVGPVETVAWREVGNRPLMAVGTCDLDDGGFGPGYRLRLWDVLSGRSRDLPCTEATRCLAFAMTAEGPVLVSGHTDGCLRIWDVSEASLRKVVNTGEDGLMDLYVAELGDRVQVLTRDERGRVHLWSLPDGDRVGELDVPIAFTIRGGRLADGRHVLLTAGHGMTLWDLDRGIRLPLPPQLPQSRRVKDIVLFTSGGRDRVALVDESYRIVACDFATGAQLSSPITVHAVHRPDGLMQIWDRPRPGVDLFAVSGTLAVPTPQRVHLWDLETSQERQVPLTGPVAHSITQAVGWQGRELLLTGSSYDGVVVLWDLERPVTRPPGHGQHVVSVSLAADTVVSVDEGGTILARRSATGRLISPPLETGVECARVVTAWTDGRDVLAGMGAGSRYVPDGHLRRWNLTIGKRYGTQTEAHPTYLHHMARVRLKGEDVLVTLGPDRMIKLWRPADGVLLAETMTGMSSLVTGFAIGDDEGRPVMAVSSGGRSVRVQALDDLAATPVIVPEAGDDVVFDIVGPHIVTGHRDHEYGNPRTVRVFTVSGDRFGTELRGTADITAVAVRTWPTAFIGRADGTVTLTDLETGRDLCPRLLLPSRPKTLNVTDEGDLIVAFASDLARFHPPLQPDDVAAEPVDE</sequence>
<dbReference type="Proteomes" id="UP000274601">
    <property type="component" value="Unassembled WGS sequence"/>
</dbReference>
<feature type="repeat" description="WD" evidence="3">
    <location>
        <begin position="81"/>
        <end position="113"/>
    </location>
</feature>
<evidence type="ECO:0000313" key="5">
    <source>
        <dbReference type="Proteomes" id="UP000274601"/>
    </source>
</evidence>
<dbReference type="SUPFAM" id="SSF50978">
    <property type="entry name" value="WD40 repeat-like"/>
    <property type="match status" value="1"/>
</dbReference>
<reference evidence="4 5" key="1">
    <citation type="submission" date="2018-10" db="EMBL/GenBank/DDBJ databases">
        <title>Genomic Encyclopedia of Archaeal and Bacterial Type Strains, Phase II (KMG-II): from individual species to whole genera.</title>
        <authorList>
            <person name="Goeker M."/>
        </authorList>
    </citation>
    <scope>NUCLEOTIDE SEQUENCE [LARGE SCALE GENOMIC DNA]</scope>
    <source>
        <strain evidence="4 5">DSM 43383</strain>
    </source>
</reference>
<name>A0A495QA77_9ACTN</name>
<keyword evidence="2" id="KW-0677">Repeat</keyword>
<comment type="caution">
    <text evidence="4">The sequence shown here is derived from an EMBL/GenBank/DDBJ whole genome shotgun (WGS) entry which is preliminary data.</text>
</comment>
<dbReference type="RefSeq" id="WP_121438318.1">
    <property type="nucleotide sequence ID" value="NZ_RBWU01000008.1"/>
</dbReference>